<evidence type="ECO:0000256" key="3">
    <source>
        <dbReference type="ARBA" id="ARBA00023163"/>
    </source>
</evidence>
<keyword evidence="2" id="KW-0238">DNA-binding</keyword>
<dbReference type="AlphaFoldDB" id="A0A9W6M608"/>
<evidence type="ECO:0000259" key="4">
    <source>
        <dbReference type="Pfam" id="PF00440"/>
    </source>
</evidence>
<keyword evidence="1" id="KW-0805">Transcription regulation</keyword>
<evidence type="ECO:0000256" key="2">
    <source>
        <dbReference type="ARBA" id="ARBA00023125"/>
    </source>
</evidence>
<gene>
    <name evidence="5" type="ORF">GCM10017591_11500</name>
</gene>
<dbReference type="InterPro" id="IPR001647">
    <property type="entry name" value="HTH_TetR"/>
</dbReference>
<dbReference type="InterPro" id="IPR036271">
    <property type="entry name" value="Tet_transcr_reg_TetR-rel_C_sf"/>
</dbReference>
<accession>A0A9W6M608</accession>
<dbReference type="InterPro" id="IPR009057">
    <property type="entry name" value="Homeodomain-like_sf"/>
</dbReference>
<sequence>MPKVSDEYRLARREEILDVAIRCFRAKGLARTSIADLTACSGLSAGAIYGNFPGGKEEIFHAAAARILRSRRSELAQRKGDGALSPAAIMATLVSGVRSEPVTLGILPQLWGEAAVDPEIRALVQSVFLELRRTIRDAVAEWASDNPDRVSGDPHSWADRVTPVLLSSAPGFILQQTLFPDFDGDAYLETLLEILPH</sequence>
<keyword evidence="3" id="KW-0804">Transcription</keyword>
<protein>
    <recommendedName>
        <fullName evidence="4">HTH tetR-type domain-containing protein</fullName>
    </recommendedName>
</protein>
<evidence type="ECO:0000256" key="1">
    <source>
        <dbReference type="ARBA" id="ARBA00023015"/>
    </source>
</evidence>
<reference evidence="5" key="1">
    <citation type="journal article" date="2014" name="Int. J. Syst. Evol. Microbiol.">
        <title>Complete genome sequence of Corynebacterium casei LMG S-19264T (=DSM 44701T), isolated from a smear-ripened cheese.</title>
        <authorList>
            <consortium name="US DOE Joint Genome Institute (JGI-PGF)"/>
            <person name="Walter F."/>
            <person name="Albersmeier A."/>
            <person name="Kalinowski J."/>
            <person name="Ruckert C."/>
        </authorList>
    </citation>
    <scope>NUCLEOTIDE SEQUENCE</scope>
    <source>
        <strain evidence="5">VKM Ac-1940</strain>
    </source>
</reference>
<feature type="domain" description="HTH tetR-type" evidence="4">
    <location>
        <begin position="16"/>
        <end position="63"/>
    </location>
</feature>
<dbReference type="GO" id="GO:0003677">
    <property type="term" value="F:DNA binding"/>
    <property type="evidence" value="ECO:0007669"/>
    <property type="project" value="UniProtKB-KW"/>
</dbReference>
<dbReference type="Proteomes" id="UP001142291">
    <property type="component" value="Unassembled WGS sequence"/>
</dbReference>
<keyword evidence="6" id="KW-1185">Reference proteome</keyword>
<dbReference type="Gene3D" id="1.10.357.10">
    <property type="entry name" value="Tetracycline Repressor, domain 2"/>
    <property type="match status" value="1"/>
</dbReference>
<evidence type="ECO:0000313" key="6">
    <source>
        <dbReference type="Proteomes" id="UP001142291"/>
    </source>
</evidence>
<dbReference type="SUPFAM" id="SSF46689">
    <property type="entry name" value="Homeodomain-like"/>
    <property type="match status" value="1"/>
</dbReference>
<dbReference type="PANTHER" id="PTHR47506:SF1">
    <property type="entry name" value="HTH-TYPE TRANSCRIPTIONAL REGULATOR YJDC"/>
    <property type="match status" value="1"/>
</dbReference>
<evidence type="ECO:0000313" key="5">
    <source>
        <dbReference type="EMBL" id="GLJ95088.1"/>
    </source>
</evidence>
<reference evidence="5" key="2">
    <citation type="submission" date="2023-01" db="EMBL/GenBank/DDBJ databases">
        <authorList>
            <person name="Sun Q."/>
            <person name="Evtushenko L."/>
        </authorList>
    </citation>
    <scope>NUCLEOTIDE SEQUENCE</scope>
    <source>
        <strain evidence="5">VKM Ac-1940</strain>
    </source>
</reference>
<dbReference type="RefSeq" id="WP_204964538.1">
    <property type="nucleotide sequence ID" value="NZ_BAAAUR010000004.1"/>
</dbReference>
<comment type="caution">
    <text evidence="5">The sequence shown here is derived from an EMBL/GenBank/DDBJ whole genome shotgun (WGS) entry which is preliminary data.</text>
</comment>
<name>A0A9W6M608_9MICO</name>
<dbReference type="Pfam" id="PF00440">
    <property type="entry name" value="TetR_N"/>
    <property type="match status" value="1"/>
</dbReference>
<dbReference type="PANTHER" id="PTHR47506">
    <property type="entry name" value="TRANSCRIPTIONAL REGULATORY PROTEIN"/>
    <property type="match status" value="1"/>
</dbReference>
<dbReference type="EMBL" id="BSER01000007">
    <property type="protein sequence ID" value="GLJ95088.1"/>
    <property type="molecule type" value="Genomic_DNA"/>
</dbReference>
<dbReference type="SUPFAM" id="SSF48498">
    <property type="entry name" value="Tetracyclin repressor-like, C-terminal domain"/>
    <property type="match status" value="1"/>
</dbReference>
<proteinExistence type="predicted"/>
<organism evidence="5 6">
    <name type="scientific">Microbacterium dextranolyticum</name>
    <dbReference type="NCBI Taxonomy" id="36806"/>
    <lineage>
        <taxon>Bacteria</taxon>
        <taxon>Bacillati</taxon>
        <taxon>Actinomycetota</taxon>
        <taxon>Actinomycetes</taxon>
        <taxon>Micrococcales</taxon>
        <taxon>Microbacteriaceae</taxon>
        <taxon>Microbacterium</taxon>
    </lineage>
</organism>